<sequence>MVLPPDAMIGVTDPDVDAGPPPTRFEPCDVIGLGTPTAIDGAGSLVAVGSDVGAVLVVRVPDAWVLAEHLLPDAPVLAVAITEDGRTVRAVTPRASFDIDVRSGARTERARHEPPLLAASFLLAGLDPATVRPLARGVLVQPPFGDPIAFDEADATRGVRVAAWHGGLVAIGTPGRVLVHGADRVVREVVGIDDGVPAEIAFTSGGALATTLRRDPSERALIVEPDGTTVRAIAGGGPEHGIAASSSEPRVLLGSGDVVDVQGATPRVERTFTPSTLPAFAGGALAGASDRTIVVEGEDGAPVRADVDVDVEHGLHFVTPDRLVVAMATTTRVYRPDRITPARELATGPVQGRGSAIAYVTGTTLTIEPVEGEGAIVHEVGDAWVVGLGARHAYVWSPGARELRVVGIRGGEIARTHALAAVDRVIESADGGRYAVIHAGRAQVFEVATGRLIGTLAVGGHSAGPPLDFALDGRLAVIGGEGLEVLDPETFVARFARSSPAMATRFDAWGRVVSIRAEHETMLAIDDGTLREVWSTPVPAAGFDHLAVAPGRIAIARRGVVVIHCASE</sequence>
<dbReference type="Proteomes" id="UP000034883">
    <property type="component" value="Chromosome"/>
</dbReference>
<organism evidence="1 2">
    <name type="scientific">Sandaracinus amylolyticus</name>
    <dbReference type="NCBI Taxonomy" id="927083"/>
    <lineage>
        <taxon>Bacteria</taxon>
        <taxon>Pseudomonadati</taxon>
        <taxon>Myxococcota</taxon>
        <taxon>Polyangia</taxon>
        <taxon>Polyangiales</taxon>
        <taxon>Sandaracinaceae</taxon>
        <taxon>Sandaracinus</taxon>
    </lineage>
</organism>
<protein>
    <submittedName>
        <fullName evidence="1">Uncharacterized protein</fullName>
    </submittedName>
</protein>
<dbReference type="KEGG" id="samy:DB32_006733"/>
<evidence type="ECO:0000313" key="2">
    <source>
        <dbReference type="Proteomes" id="UP000034883"/>
    </source>
</evidence>
<reference evidence="1 2" key="1">
    <citation type="submission" date="2015-03" db="EMBL/GenBank/DDBJ databases">
        <title>Genome assembly of Sandaracinus amylolyticus DSM 53668.</title>
        <authorList>
            <person name="Sharma G."/>
            <person name="Subramanian S."/>
        </authorList>
    </citation>
    <scope>NUCLEOTIDE SEQUENCE [LARGE SCALE GENOMIC DNA]</scope>
    <source>
        <strain evidence="1 2">DSM 53668</strain>
    </source>
</reference>
<proteinExistence type="predicted"/>
<name>A0A0F6SH01_9BACT</name>
<dbReference type="InterPro" id="IPR011044">
    <property type="entry name" value="Quino_amine_DH_bsu"/>
</dbReference>
<dbReference type="SUPFAM" id="SSF50969">
    <property type="entry name" value="YVTN repeat-like/Quinoprotein amine dehydrogenase"/>
    <property type="match status" value="2"/>
</dbReference>
<keyword evidence="2" id="KW-1185">Reference proteome</keyword>
<dbReference type="STRING" id="927083.DB32_006733"/>
<gene>
    <name evidence="1" type="ORF">DB32_006733</name>
</gene>
<dbReference type="EMBL" id="CP011125">
    <property type="protein sequence ID" value="AKF09584.1"/>
    <property type="molecule type" value="Genomic_DNA"/>
</dbReference>
<accession>A0A0F6SH01</accession>
<dbReference type="AlphaFoldDB" id="A0A0F6SH01"/>
<evidence type="ECO:0000313" key="1">
    <source>
        <dbReference type="EMBL" id="AKF09584.1"/>
    </source>
</evidence>